<dbReference type="InterPro" id="IPR002355">
    <property type="entry name" value="Cu_oxidase_Cu_BS"/>
</dbReference>
<evidence type="ECO:0000256" key="2">
    <source>
        <dbReference type="ARBA" id="ARBA00023002"/>
    </source>
</evidence>
<dbReference type="GO" id="GO:0005507">
    <property type="term" value="F:copper ion binding"/>
    <property type="evidence" value="ECO:0007669"/>
    <property type="project" value="InterPro"/>
</dbReference>
<dbReference type="InterPro" id="IPR001117">
    <property type="entry name" value="Cu-oxidase_2nd"/>
</dbReference>
<evidence type="ECO:0000256" key="4">
    <source>
        <dbReference type="SAM" id="MobiDB-lite"/>
    </source>
</evidence>
<organism evidence="8 9">
    <name type="scientific">Halodesulfurarchaeum formicicum</name>
    <dbReference type="NCBI Taxonomy" id="1873524"/>
    <lineage>
        <taxon>Archaea</taxon>
        <taxon>Methanobacteriati</taxon>
        <taxon>Methanobacteriota</taxon>
        <taxon>Stenosarchaea group</taxon>
        <taxon>Halobacteria</taxon>
        <taxon>Halobacteriales</taxon>
        <taxon>Halobacteriaceae</taxon>
        <taxon>Halodesulfurarchaeum</taxon>
    </lineage>
</organism>
<dbReference type="PANTHER" id="PTHR11709:SF394">
    <property type="entry name" value="FI03373P-RELATED"/>
    <property type="match status" value="1"/>
</dbReference>
<evidence type="ECO:0000313" key="9">
    <source>
        <dbReference type="Proteomes" id="UP000186165"/>
    </source>
</evidence>
<dbReference type="KEGG" id="hhsr:HSR6_1095"/>
<evidence type="ECO:0000313" key="8">
    <source>
        <dbReference type="EMBL" id="APE95545.1"/>
    </source>
</evidence>
<sequence>MPPRSDETRFGRRRGIGVDTQAWCTMSEQPSRTRRRLLQTLGAAGLGALAGCASLDGPSQDGDTPSITSKTPPADPADYEATVRAASGTVQPGGDLASETWVYNDQFPGPELRAKAGDVVAFELQNELPAETTIHWHGVPVANEMDGVPQVTQQPVAGGESFTYKFRAEPPGTYFYHSHVGLQLDRGLFGPLIIEESDPHVEYDREYTIVLDDYLTREPQPLFGEDSFGSGGMMGTQRPPYAGLLVNGRSAADPAVFDVREGERVRLRFINASSATLFQVQLGGHPMTVSHADGRPVDPVTVDGFQFGSGERYDTILEATNPGTWEIRATPLNGSEPPARAAITYDGVEPSSPVGPSQSNNLLSYGDLRARSPLSGVSGNPDRTFDLSLSPGGPSGQWLIDGQAYPEADPLQIRSGEHVRVRMTNQSPVPHPMHLHGHFFQVGDAVKDTVVVPGHMGQETFDFVADNPGDWLFHCHNLYHLEAGMARVIEYVD</sequence>
<proteinExistence type="predicted"/>
<feature type="region of interest" description="Disordered" evidence="4">
    <location>
        <begin position="54"/>
        <end position="76"/>
    </location>
</feature>
<dbReference type="AlphaFoldDB" id="A0A1J1AD94"/>
<dbReference type="Pfam" id="PF00394">
    <property type="entry name" value="Cu-oxidase"/>
    <property type="match status" value="1"/>
</dbReference>
<feature type="compositionally biased region" description="Polar residues" evidence="4">
    <location>
        <begin position="61"/>
        <end position="71"/>
    </location>
</feature>
<feature type="region of interest" description="Disordered" evidence="4">
    <location>
        <begin position="345"/>
        <end position="364"/>
    </location>
</feature>
<name>A0A1J1AD94_9EURY</name>
<feature type="domain" description="Plastocyanin-like" evidence="6">
    <location>
        <begin position="399"/>
        <end position="490"/>
    </location>
</feature>
<dbReference type="PANTHER" id="PTHR11709">
    <property type="entry name" value="MULTI-COPPER OXIDASE"/>
    <property type="match status" value="1"/>
</dbReference>
<keyword evidence="9" id="KW-1185">Reference proteome</keyword>
<dbReference type="PROSITE" id="PS00080">
    <property type="entry name" value="MULTICOPPER_OXIDASE2"/>
    <property type="match status" value="1"/>
</dbReference>
<accession>A0A1J1AD94</accession>
<dbReference type="InterPro" id="IPR011707">
    <property type="entry name" value="Cu-oxidase-like_N"/>
</dbReference>
<dbReference type="Pfam" id="PF07732">
    <property type="entry name" value="Cu-oxidase_3"/>
    <property type="match status" value="1"/>
</dbReference>
<feature type="compositionally biased region" description="Polar residues" evidence="4">
    <location>
        <begin position="354"/>
        <end position="363"/>
    </location>
</feature>
<evidence type="ECO:0000259" key="6">
    <source>
        <dbReference type="Pfam" id="PF07731"/>
    </source>
</evidence>
<keyword evidence="2" id="KW-0560">Oxidoreductase</keyword>
<feature type="domain" description="Plastocyanin-like" evidence="5">
    <location>
        <begin position="206"/>
        <end position="334"/>
    </location>
</feature>
<evidence type="ECO:0000256" key="1">
    <source>
        <dbReference type="ARBA" id="ARBA00022723"/>
    </source>
</evidence>
<dbReference type="Pfam" id="PF07731">
    <property type="entry name" value="Cu-oxidase_2"/>
    <property type="match status" value="1"/>
</dbReference>
<evidence type="ECO:0000256" key="3">
    <source>
        <dbReference type="ARBA" id="ARBA00023008"/>
    </source>
</evidence>
<feature type="domain" description="Plastocyanin-like" evidence="7">
    <location>
        <begin position="87"/>
        <end position="197"/>
    </location>
</feature>
<reference evidence="9" key="1">
    <citation type="submission" date="2016-08" db="EMBL/GenBank/DDBJ databases">
        <title>Discovery of first anaerobic lithoheterotrophic haloarchae widely represented in hypersaline habitats.</title>
        <authorList>
            <person name="Sorokin D.Y."/>
            <person name="Kublanov I.V."/>
            <person name="Roman P."/>
            <person name="Sinninghe Damste J.S."/>
            <person name="Golyshin P.N."/>
            <person name="Rojo D."/>
            <person name="Ciordia S."/>
            <person name="Mena Md.C."/>
            <person name="Ferrer M."/>
            <person name="Smedile F."/>
            <person name="Messina E."/>
            <person name="La Cono V."/>
            <person name="Yakimov M.M."/>
        </authorList>
    </citation>
    <scope>NUCLEOTIDE SEQUENCE [LARGE SCALE GENOMIC DNA]</scope>
    <source>
        <strain evidence="9">HSR6</strain>
    </source>
</reference>
<keyword evidence="3" id="KW-0186">Copper</keyword>
<dbReference type="Proteomes" id="UP000186165">
    <property type="component" value="Chromosome"/>
</dbReference>
<dbReference type="CDD" id="cd13896">
    <property type="entry name" value="CuRO_3_CopA"/>
    <property type="match status" value="1"/>
</dbReference>
<dbReference type="InterPro" id="IPR008972">
    <property type="entry name" value="Cupredoxin"/>
</dbReference>
<gene>
    <name evidence="8" type="ORF">HSR6_1095</name>
</gene>
<dbReference type="GO" id="GO:0016491">
    <property type="term" value="F:oxidoreductase activity"/>
    <property type="evidence" value="ECO:0007669"/>
    <property type="project" value="UniProtKB-KW"/>
</dbReference>
<evidence type="ECO:0000259" key="7">
    <source>
        <dbReference type="Pfam" id="PF07732"/>
    </source>
</evidence>
<dbReference type="SUPFAM" id="SSF49503">
    <property type="entry name" value="Cupredoxins"/>
    <property type="match status" value="3"/>
</dbReference>
<dbReference type="InterPro" id="IPR011706">
    <property type="entry name" value="Cu-oxidase_C"/>
</dbReference>
<dbReference type="Gene3D" id="2.60.40.420">
    <property type="entry name" value="Cupredoxins - blue copper proteins"/>
    <property type="match status" value="3"/>
</dbReference>
<protein>
    <submittedName>
        <fullName evidence="8">Multicopper oxidase</fullName>
    </submittedName>
</protein>
<dbReference type="InterPro" id="IPR033138">
    <property type="entry name" value="Cu_oxidase_CS"/>
</dbReference>
<dbReference type="InterPro" id="IPR034279">
    <property type="entry name" value="CuRO_3_CopA"/>
</dbReference>
<dbReference type="PROSITE" id="PS00079">
    <property type="entry name" value="MULTICOPPER_OXIDASE1"/>
    <property type="match status" value="2"/>
</dbReference>
<dbReference type="EMBL" id="CP016804">
    <property type="protein sequence ID" value="APE95545.1"/>
    <property type="molecule type" value="Genomic_DNA"/>
</dbReference>
<dbReference type="CDD" id="cd13861">
    <property type="entry name" value="CuRO_1_CumA_like"/>
    <property type="match status" value="1"/>
</dbReference>
<dbReference type="InterPro" id="IPR045087">
    <property type="entry name" value="Cu-oxidase_fam"/>
</dbReference>
<keyword evidence="1" id="KW-0479">Metal-binding</keyword>
<evidence type="ECO:0000259" key="5">
    <source>
        <dbReference type="Pfam" id="PF00394"/>
    </source>
</evidence>